<proteinExistence type="inferred from homology"/>
<evidence type="ECO:0000256" key="5">
    <source>
        <dbReference type="ARBA" id="ARBA00022723"/>
    </source>
</evidence>
<evidence type="ECO:0000313" key="14">
    <source>
        <dbReference type="Proteomes" id="UP000324974"/>
    </source>
</evidence>
<comment type="similarity">
    <text evidence="10">Belongs to the ApbE family.</text>
</comment>
<feature type="binding site" evidence="11">
    <location>
        <position position="291"/>
    </location>
    <ligand>
        <name>Mg(2+)</name>
        <dbReference type="ChEBI" id="CHEBI:18420"/>
    </ligand>
</feature>
<dbReference type="Proteomes" id="UP000324974">
    <property type="component" value="Chromosome"/>
</dbReference>
<gene>
    <name evidence="13" type="ORF">PX52LOC_05499</name>
</gene>
<sequence>MNRLVATVLTPFVIAVLLGSGQLSAADPRRFEFEEPHMGTVFRIVFYDTDKDDAITTATAAFKRVRELEAVMSDYSPSSEVMKLCVANDRDPGKAFAVSDDLARVLGHALGTSKLSDGAFDVTVGPLSKLWREARKAKTMPGEEQRTAALARVGWQNVELDREKKTVRLKLPGMRLDFGGIGKGFAADEVLSMLKKKGRSQALVAAAGDITVGDPPPGKDGWVIDIEPIGKGKPTKAVKLANAAVSTSGDLFQFVEIGGVRYSHLLDPKTGLGLTGFRRATVIAPTGWQADSLTKVVSLLPSAEAVKRIERIEKAAMYLVVKENADAKKVATASSRFSSFVAEK</sequence>
<keyword evidence="4 10" id="KW-0808">Transferase</keyword>
<dbReference type="PANTHER" id="PTHR30040">
    <property type="entry name" value="THIAMINE BIOSYNTHESIS LIPOPROTEIN APBE"/>
    <property type="match status" value="1"/>
</dbReference>
<name>A0A5C1AMP3_9BACT</name>
<dbReference type="Pfam" id="PF02424">
    <property type="entry name" value="ApbE"/>
    <property type="match status" value="1"/>
</dbReference>
<dbReference type="OrthoDB" id="9778595at2"/>
<evidence type="ECO:0000256" key="2">
    <source>
        <dbReference type="ARBA" id="ARBA00016337"/>
    </source>
</evidence>
<organism evidence="13 14">
    <name type="scientific">Limnoglobus roseus</name>
    <dbReference type="NCBI Taxonomy" id="2598579"/>
    <lineage>
        <taxon>Bacteria</taxon>
        <taxon>Pseudomonadati</taxon>
        <taxon>Planctomycetota</taxon>
        <taxon>Planctomycetia</taxon>
        <taxon>Gemmatales</taxon>
        <taxon>Gemmataceae</taxon>
        <taxon>Limnoglobus</taxon>
    </lineage>
</organism>
<dbReference type="RefSeq" id="WP_149112984.1">
    <property type="nucleotide sequence ID" value="NZ_CP042425.1"/>
</dbReference>
<evidence type="ECO:0000256" key="10">
    <source>
        <dbReference type="PIRNR" id="PIRNR006268"/>
    </source>
</evidence>
<dbReference type="EMBL" id="CP042425">
    <property type="protein sequence ID" value="QEL18474.1"/>
    <property type="molecule type" value="Genomic_DNA"/>
</dbReference>
<feature type="chain" id="PRO_5039897438" description="FAD:protein FMN transferase" evidence="12">
    <location>
        <begin position="26"/>
        <end position="344"/>
    </location>
</feature>
<feature type="signal peptide" evidence="12">
    <location>
        <begin position="1"/>
        <end position="25"/>
    </location>
</feature>
<dbReference type="InterPro" id="IPR024932">
    <property type="entry name" value="ApbE"/>
</dbReference>
<dbReference type="SUPFAM" id="SSF143631">
    <property type="entry name" value="ApbE-like"/>
    <property type="match status" value="1"/>
</dbReference>
<keyword evidence="5 10" id="KW-0479">Metal-binding</keyword>
<keyword evidence="12" id="KW-0732">Signal</keyword>
<keyword evidence="14" id="KW-1185">Reference proteome</keyword>
<evidence type="ECO:0000256" key="6">
    <source>
        <dbReference type="ARBA" id="ARBA00022827"/>
    </source>
</evidence>
<keyword evidence="6 10" id="KW-0274">FAD</keyword>
<keyword evidence="7 10" id="KW-0460">Magnesium</keyword>
<dbReference type="Gene3D" id="3.10.520.10">
    <property type="entry name" value="ApbE-like domains"/>
    <property type="match status" value="1"/>
</dbReference>
<dbReference type="EC" id="2.7.1.180" evidence="1 10"/>
<dbReference type="InterPro" id="IPR003374">
    <property type="entry name" value="ApbE-like_sf"/>
</dbReference>
<evidence type="ECO:0000256" key="4">
    <source>
        <dbReference type="ARBA" id="ARBA00022679"/>
    </source>
</evidence>
<dbReference type="KEGG" id="lrs:PX52LOC_05499"/>
<dbReference type="PANTHER" id="PTHR30040:SF2">
    <property type="entry name" value="FAD:PROTEIN FMN TRANSFERASE"/>
    <property type="match status" value="1"/>
</dbReference>
<evidence type="ECO:0000256" key="12">
    <source>
        <dbReference type="SAM" id="SignalP"/>
    </source>
</evidence>
<dbReference type="PIRSF" id="PIRSF006268">
    <property type="entry name" value="ApbE"/>
    <property type="match status" value="1"/>
</dbReference>
<feature type="binding site" evidence="11">
    <location>
        <position position="180"/>
    </location>
    <ligand>
        <name>Mg(2+)</name>
        <dbReference type="ChEBI" id="CHEBI:18420"/>
    </ligand>
</feature>
<evidence type="ECO:0000256" key="3">
    <source>
        <dbReference type="ARBA" id="ARBA00022630"/>
    </source>
</evidence>
<accession>A0A5C1AMP3</accession>
<comment type="catalytic activity">
    <reaction evidence="9 10">
        <text>L-threonyl-[protein] + FAD = FMN-L-threonyl-[protein] + AMP + H(+)</text>
        <dbReference type="Rhea" id="RHEA:36847"/>
        <dbReference type="Rhea" id="RHEA-COMP:11060"/>
        <dbReference type="Rhea" id="RHEA-COMP:11061"/>
        <dbReference type="ChEBI" id="CHEBI:15378"/>
        <dbReference type="ChEBI" id="CHEBI:30013"/>
        <dbReference type="ChEBI" id="CHEBI:57692"/>
        <dbReference type="ChEBI" id="CHEBI:74257"/>
        <dbReference type="ChEBI" id="CHEBI:456215"/>
        <dbReference type="EC" id="2.7.1.180"/>
    </reaction>
</comment>
<keyword evidence="3 10" id="KW-0285">Flavoprotein</keyword>
<comment type="cofactor">
    <cofactor evidence="11">
        <name>Mg(2+)</name>
        <dbReference type="ChEBI" id="CHEBI:18420"/>
    </cofactor>
    <cofactor evidence="11">
        <name>Mn(2+)</name>
        <dbReference type="ChEBI" id="CHEBI:29035"/>
    </cofactor>
    <text evidence="11">Magnesium. Can also use manganese.</text>
</comment>
<evidence type="ECO:0000256" key="7">
    <source>
        <dbReference type="ARBA" id="ARBA00022842"/>
    </source>
</evidence>
<protein>
    <recommendedName>
        <fullName evidence="2 10">FAD:protein FMN transferase</fullName>
        <ecNumber evidence="1 10">2.7.1.180</ecNumber>
    </recommendedName>
    <alternativeName>
        <fullName evidence="8 10">Flavin transferase</fullName>
    </alternativeName>
</protein>
<dbReference type="AlphaFoldDB" id="A0A5C1AMP3"/>
<evidence type="ECO:0000256" key="1">
    <source>
        <dbReference type="ARBA" id="ARBA00011955"/>
    </source>
</evidence>
<evidence type="ECO:0000313" key="13">
    <source>
        <dbReference type="EMBL" id="QEL18474.1"/>
    </source>
</evidence>
<reference evidence="14" key="1">
    <citation type="submission" date="2019-08" db="EMBL/GenBank/DDBJ databases">
        <title>Limnoglobus roseus gen. nov., sp. nov., a novel freshwater planctomycete with a giant genome from the family Gemmataceae.</title>
        <authorList>
            <person name="Kulichevskaya I.S."/>
            <person name="Naumoff D.G."/>
            <person name="Miroshnikov K."/>
            <person name="Ivanova A."/>
            <person name="Philippov D.A."/>
            <person name="Hakobyan A."/>
            <person name="Rijpstra I.C."/>
            <person name="Sinninghe Damste J.S."/>
            <person name="Liesack W."/>
            <person name="Dedysh S.N."/>
        </authorList>
    </citation>
    <scope>NUCLEOTIDE SEQUENCE [LARGE SCALE GENOMIC DNA]</scope>
    <source>
        <strain evidence="14">PX52</strain>
    </source>
</reference>
<dbReference type="GO" id="GO:0046872">
    <property type="term" value="F:metal ion binding"/>
    <property type="evidence" value="ECO:0007669"/>
    <property type="project" value="UniProtKB-UniRule"/>
</dbReference>
<evidence type="ECO:0000256" key="8">
    <source>
        <dbReference type="ARBA" id="ARBA00031306"/>
    </source>
</evidence>
<evidence type="ECO:0000256" key="11">
    <source>
        <dbReference type="PIRSR" id="PIRSR006268-2"/>
    </source>
</evidence>
<evidence type="ECO:0000256" key="9">
    <source>
        <dbReference type="ARBA" id="ARBA00048540"/>
    </source>
</evidence>
<dbReference type="GO" id="GO:0016740">
    <property type="term" value="F:transferase activity"/>
    <property type="evidence" value="ECO:0007669"/>
    <property type="project" value="UniProtKB-UniRule"/>
</dbReference>